<sequence>MITFYTNTKTLIPANRKIVFPLLFDVFYLKNPVAISNFYFQDEPDRADIHIFPLELTSIYNSGKRKDWFDFLDEARKLNKIVWVYTGGDFGITLPFNNNLYTFRLGGFNSKLDTNTHVIPSFINDPISVLGLKWFIIEKNIKPSVGFVGHSNGSFSKIIKEFLIYTKHQIKRSLKIDKTDYQFFYPSSNKRFHLLEVLKNASNIDTKFIYRAKYRAGANSQLDKVNTTLEFFKNIQENLYTFCMRGSGNFSVRFYETLIMGRIPIILDTDIRLPLHDKINWEKHCIIVKENDCIQKIIEFHESKTNEELKNIQYANRQLMLNKLNRIDYFFQILD</sequence>
<evidence type="ECO:0000313" key="3">
    <source>
        <dbReference type="EMBL" id="SPE78551.1"/>
    </source>
</evidence>
<proteinExistence type="predicted"/>
<feature type="domain" description="Exostosin GT47" evidence="1">
    <location>
        <begin position="192"/>
        <end position="295"/>
    </location>
</feature>
<reference evidence="2" key="2">
    <citation type="submission" date="2018-12" db="EMBL/GenBank/DDBJ databases">
        <title>Draft genome sequence of Flaovobacterium columnare ARS1 isolated from channel catfish in Alabama.</title>
        <authorList>
            <person name="Cai W."/>
            <person name="Arias C."/>
        </authorList>
    </citation>
    <scope>NUCLEOTIDE SEQUENCE [LARGE SCALE GENOMIC DNA]</scope>
    <source>
        <strain evidence="2">ARS1</strain>
    </source>
</reference>
<dbReference type="OrthoDB" id="1416011at2"/>
<dbReference type="Proteomes" id="UP000288951">
    <property type="component" value="Unassembled WGS sequence"/>
</dbReference>
<dbReference type="RefSeq" id="WP_105197001.1">
    <property type="nucleotide sequence ID" value="NZ_OLKH01000149.1"/>
</dbReference>
<evidence type="ECO:0000313" key="5">
    <source>
        <dbReference type="Proteomes" id="UP000288951"/>
    </source>
</evidence>
<dbReference type="InterPro" id="IPR040911">
    <property type="entry name" value="Exostosin_GT47"/>
</dbReference>
<evidence type="ECO:0000259" key="1">
    <source>
        <dbReference type="Pfam" id="PF03016"/>
    </source>
</evidence>
<evidence type="ECO:0000313" key="2">
    <source>
        <dbReference type="EMBL" id="RVU91831.1"/>
    </source>
</evidence>
<dbReference type="EMBL" id="RQSM01000002">
    <property type="protein sequence ID" value="RVU91831.1"/>
    <property type="molecule type" value="Genomic_DNA"/>
</dbReference>
<dbReference type="Proteomes" id="UP000238180">
    <property type="component" value="Unassembled WGS sequence"/>
</dbReference>
<dbReference type="AlphaFoldDB" id="A0A2N9PDY8"/>
<dbReference type="EMBL" id="OLKH01000149">
    <property type="protein sequence ID" value="SPE78551.1"/>
    <property type="molecule type" value="Genomic_DNA"/>
</dbReference>
<gene>
    <name evidence="2" type="ORF">EH230_02310</name>
    <name evidence="3" type="ORF">FLACOL_02567</name>
</gene>
<protein>
    <submittedName>
        <fullName evidence="3">Exostosin family protein</fullName>
    </submittedName>
</protein>
<evidence type="ECO:0000313" key="4">
    <source>
        <dbReference type="Proteomes" id="UP000238180"/>
    </source>
</evidence>
<accession>A0A2N9PDY8</accession>
<reference evidence="3" key="1">
    <citation type="submission" date="2018-02" db="EMBL/GenBank/DDBJ databases">
        <authorList>
            <person name="Cohen D.B."/>
            <person name="Kent A.D."/>
        </authorList>
    </citation>
    <scope>NUCLEOTIDE SEQUENCE [LARGE SCALE GENOMIC DNA]</scope>
    <source>
        <strain evidence="3">CIP109753</strain>
    </source>
</reference>
<dbReference type="Pfam" id="PF03016">
    <property type="entry name" value="Exostosin_GT47"/>
    <property type="match status" value="1"/>
</dbReference>
<keyword evidence="5" id="KW-1185">Reference proteome</keyword>
<name>A0A2N9PDY8_9FLAO</name>
<organism evidence="3 4">
    <name type="scientific">Flavobacterium columnare</name>
    <dbReference type="NCBI Taxonomy" id="996"/>
    <lineage>
        <taxon>Bacteria</taxon>
        <taxon>Pseudomonadati</taxon>
        <taxon>Bacteroidota</taxon>
        <taxon>Flavobacteriia</taxon>
        <taxon>Flavobacteriales</taxon>
        <taxon>Flavobacteriaceae</taxon>
        <taxon>Flavobacterium</taxon>
    </lineage>
</organism>